<evidence type="ECO:0000259" key="2">
    <source>
        <dbReference type="Pfam" id="PF01105"/>
    </source>
</evidence>
<keyword evidence="3" id="KW-0472">Membrane</keyword>
<dbReference type="AlphaFoldDB" id="A0AAV4TG59"/>
<name>A0AAV4TG59_CAEEX</name>
<keyword evidence="3" id="KW-0812">Transmembrane</keyword>
<dbReference type="InterPro" id="IPR009038">
    <property type="entry name" value="GOLD_dom"/>
</dbReference>
<feature type="signal peptide" evidence="1">
    <location>
        <begin position="1"/>
        <end position="18"/>
    </location>
</feature>
<feature type="chain" id="PRO_5043427900" evidence="1">
    <location>
        <begin position="19"/>
        <end position="117"/>
    </location>
</feature>
<keyword evidence="4" id="KW-1185">Reference proteome</keyword>
<organism evidence="3 4">
    <name type="scientific">Caerostris extrusa</name>
    <name type="common">Bark spider</name>
    <name type="synonym">Caerostris bankana</name>
    <dbReference type="NCBI Taxonomy" id="172846"/>
    <lineage>
        <taxon>Eukaryota</taxon>
        <taxon>Metazoa</taxon>
        <taxon>Ecdysozoa</taxon>
        <taxon>Arthropoda</taxon>
        <taxon>Chelicerata</taxon>
        <taxon>Arachnida</taxon>
        <taxon>Araneae</taxon>
        <taxon>Araneomorphae</taxon>
        <taxon>Entelegynae</taxon>
        <taxon>Araneoidea</taxon>
        <taxon>Araneidae</taxon>
        <taxon>Caerostris</taxon>
    </lineage>
</organism>
<keyword evidence="1" id="KW-0732">Signal</keyword>
<reference evidence="3 4" key="1">
    <citation type="submission" date="2021-06" db="EMBL/GenBank/DDBJ databases">
        <title>Caerostris extrusa draft genome.</title>
        <authorList>
            <person name="Kono N."/>
            <person name="Arakawa K."/>
        </authorList>
    </citation>
    <scope>NUCLEOTIDE SEQUENCE [LARGE SCALE GENOMIC DNA]</scope>
</reference>
<proteinExistence type="predicted"/>
<sequence>MLLLITLASLSLFFNAKAFYFYLKEGDEKCFIRELPDKTLLIAHYRCHVILKNLKANSLESKENEKGMMVEVLNPHNKIVLSENTAQKAVSVSLLTNPESTRYACTPKILNLLEELW</sequence>
<evidence type="ECO:0000313" key="4">
    <source>
        <dbReference type="Proteomes" id="UP001054945"/>
    </source>
</evidence>
<evidence type="ECO:0000313" key="3">
    <source>
        <dbReference type="EMBL" id="GIY43782.1"/>
    </source>
</evidence>
<dbReference type="Proteomes" id="UP001054945">
    <property type="component" value="Unassembled WGS sequence"/>
</dbReference>
<feature type="domain" description="GOLD" evidence="2">
    <location>
        <begin position="18"/>
        <end position="96"/>
    </location>
</feature>
<protein>
    <submittedName>
        <fullName evidence="3">Transmembrane emp24 domain-containing protein 9</fullName>
    </submittedName>
</protein>
<dbReference type="EMBL" id="BPLR01011031">
    <property type="protein sequence ID" value="GIY43782.1"/>
    <property type="molecule type" value="Genomic_DNA"/>
</dbReference>
<gene>
    <name evidence="3" type="primary">TMED9</name>
    <name evidence="3" type="ORF">CEXT_598541</name>
</gene>
<evidence type="ECO:0000256" key="1">
    <source>
        <dbReference type="SAM" id="SignalP"/>
    </source>
</evidence>
<dbReference type="Pfam" id="PF01105">
    <property type="entry name" value="EMP24_GP25L"/>
    <property type="match status" value="1"/>
</dbReference>
<accession>A0AAV4TG59</accession>
<comment type="caution">
    <text evidence="3">The sequence shown here is derived from an EMBL/GenBank/DDBJ whole genome shotgun (WGS) entry which is preliminary data.</text>
</comment>